<evidence type="ECO:0000313" key="3">
    <source>
        <dbReference type="Proteomes" id="UP000278807"/>
    </source>
</evidence>
<organism evidence="4">
    <name type="scientific">Rodentolepis nana</name>
    <name type="common">Dwarf tapeworm</name>
    <name type="synonym">Hymenolepis nana</name>
    <dbReference type="NCBI Taxonomy" id="102285"/>
    <lineage>
        <taxon>Eukaryota</taxon>
        <taxon>Metazoa</taxon>
        <taxon>Spiralia</taxon>
        <taxon>Lophotrochozoa</taxon>
        <taxon>Platyhelminthes</taxon>
        <taxon>Cestoda</taxon>
        <taxon>Eucestoda</taxon>
        <taxon>Cyclophyllidea</taxon>
        <taxon>Hymenolepididae</taxon>
        <taxon>Rodentolepis</taxon>
    </lineage>
</organism>
<proteinExistence type="predicted"/>
<evidence type="ECO:0000313" key="2">
    <source>
        <dbReference type="EMBL" id="VDN98355.1"/>
    </source>
</evidence>
<sequence length="77" mass="8990">MGLYDVGSALVRGDMDPSDSFAWNEYLEKTGGSPAAWECFKQVRISVIEFVYLYFHIFRVYFSIFVYLLLIYVTNIN</sequence>
<keyword evidence="3" id="KW-1185">Reference proteome</keyword>
<dbReference type="EMBL" id="UZAE01001227">
    <property type="protein sequence ID" value="VDN98355.1"/>
    <property type="molecule type" value="Genomic_DNA"/>
</dbReference>
<evidence type="ECO:0000256" key="1">
    <source>
        <dbReference type="SAM" id="Phobius"/>
    </source>
</evidence>
<protein>
    <submittedName>
        <fullName evidence="2 4">Uncharacterized protein</fullName>
    </submittedName>
</protein>
<dbReference type="WBParaSite" id="HNAJ_0000249701-mRNA-1">
    <property type="protein sequence ID" value="HNAJ_0000249701-mRNA-1"/>
    <property type="gene ID" value="HNAJ_0000249701"/>
</dbReference>
<keyword evidence="1" id="KW-1133">Transmembrane helix</keyword>
<dbReference type="STRING" id="102285.A0A0R3T609"/>
<reference evidence="4" key="1">
    <citation type="submission" date="2017-02" db="UniProtKB">
        <authorList>
            <consortium name="WormBaseParasite"/>
        </authorList>
    </citation>
    <scope>IDENTIFICATION</scope>
</reference>
<accession>A0A0R3T609</accession>
<dbReference type="Proteomes" id="UP000278807">
    <property type="component" value="Unassembled WGS sequence"/>
</dbReference>
<keyword evidence="1" id="KW-0812">Transmembrane</keyword>
<evidence type="ECO:0000313" key="4">
    <source>
        <dbReference type="WBParaSite" id="HNAJ_0000249701-mRNA-1"/>
    </source>
</evidence>
<reference evidence="2 3" key="2">
    <citation type="submission" date="2018-11" db="EMBL/GenBank/DDBJ databases">
        <authorList>
            <consortium name="Pathogen Informatics"/>
        </authorList>
    </citation>
    <scope>NUCLEOTIDE SEQUENCE [LARGE SCALE GENOMIC DNA]</scope>
</reference>
<feature type="transmembrane region" description="Helical" evidence="1">
    <location>
        <begin position="51"/>
        <end position="73"/>
    </location>
</feature>
<keyword evidence="1" id="KW-0472">Membrane</keyword>
<gene>
    <name evidence="2" type="ORF">HNAJ_LOCUS2496</name>
</gene>
<name>A0A0R3T609_RODNA</name>
<dbReference type="AlphaFoldDB" id="A0A0R3T609"/>